<gene>
    <name evidence="3" type="ORF">WSS_A07899</name>
</gene>
<protein>
    <submittedName>
        <fullName evidence="3">NADPH:quinone reductase</fullName>
    </submittedName>
</protein>
<dbReference type="CDD" id="cd05289">
    <property type="entry name" value="MDR_like_2"/>
    <property type="match status" value="1"/>
</dbReference>
<evidence type="ECO:0000256" key="1">
    <source>
        <dbReference type="ARBA" id="ARBA00023002"/>
    </source>
</evidence>
<comment type="caution">
    <text evidence="3">The sequence shown here is derived from an EMBL/GenBank/DDBJ whole genome shotgun (WGS) entry which is preliminary data.</text>
</comment>
<name>K8Y130_RHOOP</name>
<organism evidence="3 4">
    <name type="scientific">Rhodococcus opacus M213</name>
    <dbReference type="NCBI Taxonomy" id="1129896"/>
    <lineage>
        <taxon>Bacteria</taxon>
        <taxon>Bacillati</taxon>
        <taxon>Actinomycetota</taxon>
        <taxon>Actinomycetes</taxon>
        <taxon>Mycobacteriales</taxon>
        <taxon>Nocardiaceae</taxon>
        <taxon>Rhodococcus</taxon>
    </lineage>
</organism>
<accession>K8Y130</accession>
<evidence type="ECO:0000259" key="2">
    <source>
        <dbReference type="SMART" id="SM00829"/>
    </source>
</evidence>
<dbReference type="SUPFAM" id="SSF51735">
    <property type="entry name" value="NAD(P)-binding Rossmann-fold domains"/>
    <property type="match status" value="1"/>
</dbReference>
<sequence length="287" mass="30225">MVRVHAAGVNVLDWLLGEGGFEHFPDVPLPWIPGWDVSGVVEVVGDGVGGFQQGDSVYGMVRLPEPGNAYAEYAAVPAGQVVAKPPLLDHIQAAALPMAGLTAWRALVDEAGLQRGQRVLIHAASGGVGHLAVQCAKALGAQVVATASGSNREYVNSLGADEFVDYREQRFETSVAPVHAVIDTVGGTVQQRSLDVLKRDGVLVALPADVPAEVKADAERRGIRTRDFSVEPNADTLTKISRLVADGRVRPTVSSVYPLAEARVAHEEGRAGHVRGKLVLDATTVAS</sequence>
<dbReference type="InterPro" id="IPR011032">
    <property type="entry name" value="GroES-like_sf"/>
</dbReference>
<dbReference type="Proteomes" id="UP000005951">
    <property type="component" value="Unassembled WGS sequence"/>
</dbReference>
<dbReference type="InterPro" id="IPR050700">
    <property type="entry name" value="YIM1/Zinc_Alcohol_DH_Fams"/>
</dbReference>
<dbReference type="Pfam" id="PF13602">
    <property type="entry name" value="ADH_zinc_N_2"/>
    <property type="match status" value="1"/>
</dbReference>
<evidence type="ECO:0000313" key="3">
    <source>
        <dbReference type="EMBL" id="EKT83280.1"/>
    </source>
</evidence>
<feature type="domain" description="Enoyl reductase (ER)" evidence="2">
    <location>
        <begin position="8"/>
        <end position="280"/>
    </location>
</feature>
<dbReference type="InterPro" id="IPR036291">
    <property type="entry name" value="NAD(P)-bd_dom_sf"/>
</dbReference>
<dbReference type="GO" id="GO:0008270">
    <property type="term" value="F:zinc ion binding"/>
    <property type="evidence" value="ECO:0007669"/>
    <property type="project" value="InterPro"/>
</dbReference>
<dbReference type="Gene3D" id="3.40.50.720">
    <property type="entry name" value="NAD(P)-binding Rossmann-like Domain"/>
    <property type="match status" value="1"/>
</dbReference>
<dbReference type="SMART" id="SM00829">
    <property type="entry name" value="PKS_ER"/>
    <property type="match status" value="1"/>
</dbReference>
<dbReference type="InterPro" id="IPR013154">
    <property type="entry name" value="ADH-like_N"/>
</dbReference>
<proteinExistence type="predicted"/>
<keyword evidence="1" id="KW-0560">Oxidoreductase</keyword>
<dbReference type="GO" id="GO:0016491">
    <property type="term" value="F:oxidoreductase activity"/>
    <property type="evidence" value="ECO:0007669"/>
    <property type="project" value="UniProtKB-KW"/>
</dbReference>
<dbReference type="RefSeq" id="WP_005254718.1">
    <property type="nucleotide sequence ID" value="NZ_AJYC02000022.1"/>
</dbReference>
<dbReference type="SUPFAM" id="SSF50129">
    <property type="entry name" value="GroES-like"/>
    <property type="match status" value="1"/>
</dbReference>
<dbReference type="Gene3D" id="3.90.180.10">
    <property type="entry name" value="Medium-chain alcohol dehydrogenases, catalytic domain"/>
    <property type="match status" value="1"/>
</dbReference>
<dbReference type="PANTHER" id="PTHR11695">
    <property type="entry name" value="ALCOHOL DEHYDROGENASE RELATED"/>
    <property type="match status" value="1"/>
</dbReference>
<dbReference type="PANTHER" id="PTHR11695:SF294">
    <property type="entry name" value="RETICULON-4-INTERACTING PROTEIN 1, MITOCHONDRIAL"/>
    <property type="match status" value="1"/>
</dbReference>
<dbReference type="AlphaFoldDB" id="K8Y130"/>
<reference evidence="3 4" key="1">
    <citation type="journal article" date="2013" name="Genome Announc.">
        <title>Draft Genome Sequence of Rhodococcus opacus Strain M213 Shows a Diverse Catabolic Potential.</title>
        <authorList>
            <person name="Pathak A."/>
            <person name="Green S.J."/>
            <person name="Ogram A."/>
            <person name="Chauhan A."/>
        </authorList>
    </citation>
    <scope>NUCLEOTIDE SEQUENCE [LARGE SCALE GENOMIC DNA]</scope>
    <source>
        <strain evidence="3 4">M213</strain>
    </source>
</reference>
<dbReference type="EMBL" id="AJYC02000022">
    <property type="protein sequence ID" value="EKT83280.1"/>
    <property type="molecule type" value="Genomic_DNA"/>
</dbReference>
<dbReference type="Pfam" id="PF08240">
    <property type="entry name" value="ADH_N"/>
    <property type="match status" value="1"/>
</dbReference>
<dbReference type="PROSITE" id="PS01162">
    <property type="entry name" value="QOR_ZETA_CRYSTAL"/>
    <property type="match status" value="1"/>
</dbReference>
<dbReference type="InterPro" id="IPR020843">
    <property type="entry name" value="ER"/>
</dbReference>
<evidence type="ECO:0000313" key="4">
    <source>
        <dbReference type="Proteomes" id="UP000005951"/>
    </source>
</evidence>
<dbReference type="InterPro" id="IPR002364">
    <property type="entry name" value="Quin_OxRdtase/zeta-crystal_CS"/>
</dbReference>